<comment type="caution">
    <text evidence="1">The sequence shown here is derived from an EMBL/GenBank/DDBJ whole genome shotgun (WGS) entry which is preliminary data.</text>
</comment>
<name>N8WC77_9GAMM</name>
<dbReference type="RefSeq" id="WP_004805005.1">
    <property type="nucleotide sequence ID" value="NZ_JALDAR010000002.1"/>
</dbReference>
<reference evidence="1 2" key="1">
    <citation type="submission" date="2013-02" db="EMBL/GenBank/DDBJ databases">
        <title>The Genome Sequence of Acinetobacter sp. CIP 56.2.</title>
        <authorList>
            <consortium name="The Broad Institute Genome Sequencing Platform"/>
            <consortium name="The Broad Institute Genome Sequencing Center for Infectious Disease"/>
            <person name="Cerqueira G."/>
            <person name="Feldgarden M."/>
            <person name="Courvalin P."/>
            <person name="Perichon B."/>
            <person name="Grillot-Courvalin C."/>
            <person name="Clermont D."/>
            <person name="Rocha E."/>
            <person name="Yoon E.-J."/>
            <person name="Nemec A."/>
            <person name="Walker B."/>
            <person name="Young S.K."/>
            <person name="Zeng Q."/>
            <person name="Gargeya S."/>
            <person name="Fitzgerald M."/>
            <person name="Haas B."/>
            <person name="Abouelleil A."/>
            <person name="Alvarado L."/>
            <person name="Arachchi H.M."/>
            <person name="Berlin A.M."/>
            <person name="Chapman S.B."/>
            <person name="Dewar J."/>
            <person name="Goldberg J."/>
            <person name="Griggs A."/>
            <person name="Gujja S."/>
            <person name="Hansen M."/>
            <person name="Howarth C."/>
            <person name="Imamovic A."/>
            <person name="Larimer J."/>
            <person name="McCowan C."/>
            <person name="Murphy C."/>
            <person name="Neiman D."/>
            <person name="Pearson M."/>
            <person name="Priest M."/>
            <person name="Roberts A."/>
            <person name="Saif S."/>
            <person name="Shea T."/>
            <person name="Sisk P."/>
            <person name="Sykes S."/>
            <person name="Wortman J."/>
            <person name="Nusbaum C."/>
            <person name="Birren B."/>
        </authorList>
    </citation>
    <scope>NUCLEOTIDE SEQUENCE [LARGE SCALE GENOMIC DNA]</scope>
    <source>
        <strain evidence="1 2">CIP 56.2</strain>
    </source>
</reference>
<dbReference type="PATRIC" id="fig|1144672.3.peg.2074"/>
<dbReference type="HOGENOM" id="CLU_2766493_0_0_6"/>
<accession>N8WC77</accession>
<gene>
    <name evidence="1" type="ORF">F966_02169</name>
</gene>
<dbReference type="STRING" id="1144672.F966_02169"/>
<dbReference type="Proteomes" id="UP000013209">
    <property type="component" value="Unassembled WGS sequence"/>
</dbReference>
<dbReference type="AlphaFoldDB" id="N8WC77"/>
<dbReference type="EMBL" id="APPH01000009">
    <property type="protein sequence ID" value="ENV09511.1"/>
    <property type="molecule type" value="Genomic_DNA"/>
</dbReference>
<proteinExistence type="predicted"/>
<protein>
    <submittedName>
        <fullName evidence="1">Uncharacterized protein</fullName>
    </submittedName>
</protein>
<evidence type="ECO:0000313" key="2">
    <source>
        <dbReference type="Proteomes" id="UP000013209"/>
    </source>
</evidence>
<sequence length="72" mass="8147">MSSDVEKQIAFEMTKSIVLARDDVNTMGSSSLQFQQKIGDVDYWLEIYHQCLDGLKSPKKPLKIEKDVLGSI</sequence>
<evidence type="ECO:0000313" key="1">
    <source>
        <dbReference type="EMBL" id="ENV09511.1"/>
    </source>
</evidence>
<organism evidence="1 2">
    <name type="scientific">Acinetobacter higginsii</name>
    <dbReference type="NCBI Taxonomy" id="70347"/>
    <lineage>
        <taxon>Bacteria</taxon>
        <taxon>Pseudomonadati</taxon>
        <taxon>Pseudomonadota</taxon>
        <taxon>Gammaproteobacteria</taxon>
        <taxon>Moraxellales</taxon>
        <taxon>Moraxellaceae</taxon>
        <taxon>Acinetobacter</taxon>
    </lineage>
</organism>